<dbReference type="CDD" id="cd00090">
    <property type="entry name" value="HTH_ARSR"/>
    <property type="match status" value="1"/>
</dbReference>
<dbReference type="Proteomes" id="UP001141422">
    <property type="component" value="Unassembled WGS sequence"/>
</dbReference>
<protein>
    <submittedName>
        <fullName evidence="1">Winged helix-turn-helix domain-containing protein</fullName>
    </submittedName>
</protein>
<dbReference type="InterPro" id="IPR036390">
    <property type="entry name" value="WH_DNA-bd_sf"/>
</dbReference>
<dbReference type="Pfam" id="PF13412">
    <property type="entry name" value="HTH_24"/>
    <property type="match status" value="1"/>
</dbReference>
<proteinExistence type="predicted"/>
<evidence type="ECO:0000313" key="2">
    <source>
        <dbReference type="Proteomes" id="UP001141422"/>
    </source>
</evidence>
<evidence type="ECO:0000313" key="1">
    <source>
        <dbReference type="EMBL" id="MCZ0860842.1"/>
    </source>
</evidence>
<reference evidence="1" key="1">
    <citation type="submission" date="2022-12" db="EMBL/GenBank/DDBJ databases">
        <title>Isolation and characterisation of novel Methanocorpusculum spp. from native Australian herbivores indicates the genus is ancestrally host-associated.</title>
        <authorList>
            <person name="Volmer J.G."/>
            <person name="Soo R.M."/>
            <person name="Evans P.N."/>
            <person name="Hoedt E.C."/>
            <person name="Astorga Alsina A.L."/>
            <person name="Woodcroft B.J."/>
            <person name="Tyson G.W."/>
            <person name="Hugenholtz P."/>
            <person name="Morrison M."/>
        </authorList>
    </citation>
    <scope>NUCLEOTIDE SEQUENCE</scope>
    <source>
        <strain evidence="1">MG</strain>
    </source>
</reference>
<sequence length="74" mass="8211">MPQSCITILRLLESTGSQTHKDIVAGTGLAPRTVRYALKRLKENGLVIEKFNFRDARQVIYQPKLAVPSNQASA</sequence>
<gene>
    <name evidence="1" type="ORF">O0S10_06315</name>
</gene>
<dbReference type="EMBL" id="JAPTGB010000012">
    <property type="protein sequence ID" value="MCZ0860842.1"/>
    <property type="molecule type" value="Genomic_DNA"/>
</dbReference>
<name>A0ABT4IGH9_9EURY</name>
<dbReference type="RefSeq" id="WP_268925044.1">
    <property type="nucleotide sequence ID" value="NZ_JAPTGB010000012.1"/>
</dbReference>
<dbReference type="InterPro" id="IPR036388">
    <property type="entry name" value="WH-like_DNA-bd_sf"/>
</dbReference>
<comment type="caution">
    <text evidence="1">The sequence shown here is derived from an EMBL/GenBank/DDBJ whole genome shotgun (WGS) entry which is preliminary data.</text>
</comment>
<organism evidence="1 2">
    <name type="scientific">Methanocorpusculum petauri</name>
    <dbReference type="NCBI Taxonomy" id="3002863"/>
    <lineage>
        <taxon>Archaea</taxon>
        <taxon>Methanobacteriati</taxon>
        <taxon>Methanobacteriota</taxon>
        <taxon>Stenosarchaea group</taxon>
        <taxon>Methanomicrobia</taxon>
        <taxon>Methanomicrobiales</taxon>
        <taxon>Methanocorpusculaceae</taxon>
        <taxon>Methanocorpusculum</taxon>
    </lineage>
</organism>
<dbReference type="SUPFAM" id="SSF46785">
    <property type="entry name" value="Winged helix' DNA-binding domain"/>
    <property type="match status" value="1"/>
</dbReference>
<dbReference type="InterPro" id="IPR011991">
    <property type="entry name" value="ArsR-like_HTH"/>
</dbReference>
<keyword evidence="2" id="KW-1185">Reference proteome</keyword>
<dbReference type="Gene3D" id="1.10.10.10">
    <property type="entry name" value="Winged helix-like DNA-binding domain superfamily/Winged helix DNA-binding domain"/>
    <property type="match status" value="1"/>
</dbReference>
<accession>A0ABT4IGH9</accession>